<comment type="similarity">
    <text evidence="1">Belongs to the peptidase S8 family.</text>
</comment>
<feature type="domain" description="Subtilisin-like protease fibronectin type-III" evidence="3">
    <location>
        <begin position="228"/>
        <end position="277"/>
    </location>
</feature>
<dbReference type="AlphaFoldDB" id="A0AAN8VKR0"/>
<proteinExistence type="inferred from homology"/>
<gene>
    <name evidence="4" type="ORF">RJ641_005618</name>
</gene>
<dbReference type="Pfam" id="PF17766">
    <property type="entry name" value="fn3_6"/>
    <property type="match status" value="1"/>
</dbReference>
<keyword evidence="5" id="KW-1185">Reference proteome</keyword>
<dbReference type="InterPro" id="IPR041469">
    <property type="entry name" value="Subtilisin-like_FN3"/>
</dbReference>
<sequence length="535" mass="57858">MEGVVAVFPSETRQLLTTRSWDFLGLSQQVIRIRKAALLLECLILGFGAESASFSDTGFGAPPSRWKGICGTPFGNFSCNKYGISINTFLMKNNSYPIVYGGDVPDVGGGFGSSNSRVCEDNSLDKTKINGTIVLCGALIDGSWLLSVGVAGLVMRTQAVQDVAYLFPLPASILDSQNGSNILSYIHSARHPTATILKSNASFDPLAPYVVSFSSRGPNPITSDILKTGQNIQVQPSVLTFKTLGQKLSFKITLQGVINSSSLISASLVWSDGVYQMHAADKISLVAMREQAYIVYLGDNPKGDYSATSVHMSMLQDEQDIIEQMGNLAIMIFNLLEIRKAMERTLHQQQLGVSLNTFELKDEYPLVYAGDVPNVHQGFNSSESRLCSNNSLDQNLVKGKIVLCDGLVIGVEALRVGAAGMITRDGGFKDWAFASPLPASHLSLFHGREVIDYIRSTSNPTATILKSFSEDDAVAPYVISFSSRGPNPITPDLLKKLSFVVKIRGTIATTPVSAVLIWYNGVDVVRSPIIVYDSA</sequence>
<dbReference type="Gene3D" id="3.50.30.30">
    <property type="match status" value="2"/>
</dbReference>
<evidence type="ECO:0000256" key="2">
    <source>
        <dbReference type="ARBA" id="ARBA00022729"/>
    </source>
</evidence>
<keyword evidence="4" id="KW-0378">Hydrolase</keyword>
<dbReference type="CDD" id="cd02120">
    <property type="entry name" value="PA_subtilisin_like"/>
    <property type="match status" value="2"/>
</dbReference>
<dbReference type="InterPro" id="IPR045051">
    <property type="entry name" value="SBT"/>
</dbReference>
<accession>A0AAN8VKR0</accession>
<organism evidence="4 5">
    <name type="scientific">Dillenia turbinata</name>
    <dbReference type="NCBI Taxonomy" id="194707"/>
    <lineage>
        <taxon>Eukaryota</taxon>
        <taxon>Viridiplantae</taxon>
        <taxon>Streptophyta</taxon>
        <taxon>Embryophyta</taxon>
        <taxon>Tracheophyta</taxon>
        <taxon>Spermatophyta</taxon>
        <taxon>Magnoliopsida</taxon>
        <taxon>eudicotyledons</taxon>
        <taxon>Gunneridae</taxon>
        <taxon>Pentapetalae</taxon>
        <taxon>Dilleniales</taxon>
        <taxon>Dilleniaceae</taxon>
        <taxon>Dillenia</taxon>
    </lineage>
</organism>
<evidence type="ECO:0000259" key="3">
    <source>
        <dbReference type="Pfam" id="PF17766"/>
    </source>
</evidence>
<evidence type="ECO:0000313" key="5">
    <source>
        <dbReference type="Proteomes" id="UP001370490"/>
    </source>
</evidence>
<keyword evidence="2" id="KW-0732">Signal</keyword>
<dbReference type="Proteomes" id="UP001370490">
    <property type="component" value="Unassembled WGS sequence"/>
</dbReference>
<comment type="caution">
    <text evidence="4">The sequence shown here is derived from an EMBL/GenBank/DDBJ whole genome shotgun (WGS) entry which is preliminary data.</text>
</comment>
<evidence type="ECO:0000256" key="1">
    <source>
        <dbReference type="ARBA" id="ARBA00011073"/>
    </source>
</evidence>
<protein>
    <submittedName>
        <fullName evidence="4">Subtilisin-like protease, fibronectin type-III domain</fullName>
    </submittedName>
</protein>
<dbReference type="GO" id="GO:0006508">
    <property type="term" value="P:proteolysis"/>
    <property type="evidence" value="ECO:0007669"/>
    <property type="project" value="UniProtKB-KW"/>
</dbReference>
<keyword evidence="4" id="KW-0645">Protease</keyword>
<evidence type="ECO:0000313" key="4">
    <source>
        <dbReference type="EMBL" id="KAK6929413.1"/>
    </source>
</evidence>
<dbReference type="Gene3D" id="2.60.40.2310">
    <property type="match status" value="1"/>
</dbReference>
<dbReference type="EMBL" id="JBAMMX010000013">
    <property type="protein sequence ID" value="KAK6929413.1"/>
    <property type="molecule type" value="Genomic_DNA"/>
</dbReference>
<name>A0AAN8VKR0_9MAGN</name>
<dbReference type="GO" id="GO:0008233">
    <property type="term" value="F:peptidase activity"/>
    <property type="evidence" value="ECO:0007669"/>
    <property type="project" value="UniProtKB-KW"/>
</dbReference>
<reference evidence="4 5" key="1">
    <citation type="submission" date="2023-12" db="EMBL/GenBank/DDBJ databases">
        <title>A high-quality genome assembly for Dillenia turbinata (Dilleniales).</title>
        <authorList>
            <person name="Chanderbali A."/>
        </authorList>
    </citation>
    <scope>NUCLEOTIDE SEQUENCE [LARGE SCALE GENOMIC DNA]</scope>
    <source>
        <strain evidence="4">LSX21</strain>
        <tissue evidence="4">Leaf</tissue>
    </source>
</reference>
<dbReference type="PANTHER" id="PTHR10795">
    <property type="entry name" value="PROPROTEIN CONVERTASE SUBTILISIN/KEXIN"/>
    <property type="match status" value="1"/>
</dbReference>